<keyword evidence="1" id="KW-1133">Transmembrane helix</keyword>
<name>A0A512MDA9_9BACT</name>
<sequence>MMKKIILQTLQATAWTLQAAFLVFSAGFCVWAAWHNLNDQRFVSPTEVLYPLMYFMFGYSLLDGWRLKSVASSPPEWRLALPKFPAGFRLVELCVLAGRITWLLALPYSSLILVIANNIGRGGFVDLKVVVGWLLMVAVFAGGYWVSGRLAPRLVTFLASLWRVRPSRTFELLTPLPALR</sequence>
<protein>
    <submittedName>
        <fullName evidence="2">Uncharacterized protein</fullName>
    </submittedName>
</protein>
<keyword evidence="3" id="KW-1185">Reference proteome</keyword>
<feature type="transmembrane region" description="Helical" evidence="1">
    <location>
        <begin position="127"/>
        <end position="146"/>
    </location>
</feature>
<keyword evidence="1" id="KW-0472">Membrane</keyword>
<feature type="transmembrane region" description="Helical" evidence="1">
    <location>
        <begin position="88"/>
        <end position="115"/>
    </location>
</feature>
<reference evidence="2 3" key="1">
    <citation type="submission" date="2019-07" db="EMBL/GenBank/DDBJ databases">
        <title>Whole genome shotgun sequence of Brevifollis gellanilyticus NBRC 108608.</title>
        <authorList>
            <person name="Hosoyama A."/>
            <person name="Uohara A."/>
            <person name="Ohji S."/>
            <person name="Ichikawa N."/>
        </authorList>
    </citation>
    <scope>NUCLEOTIDE SEQUENCE [LARGE SCALE GENOMIC DNA]</scope>
    <source>
        <strain evidence="2 3">NBRC 108608</strain>
    </source>
</reference>
<evidence type="ECO:0000313" key="2">
    <source>
        <dbReference type="EMBL" id="GEP44361.1"/>
    </source>
</evidence>
<dbReference type="Proteomes" id="UP000321577">
    <property type="component" value="Unassembled WGS sequence"/>
</dbReference>
<accession>A0A512MDA9</accession>
<comment type="caution">
    <text evidence="2">The sequence shown here is derived from an EMBL/GenBank/DDBJ whole genome shotgun (WGS) entry which is preliminary data.</text>
</comment>
<dbReference type="RefSeq" id="WP_146852237.1">
    <property type="nucleotide sequence ID" value="NZ_BKAG01000029.1"/>
</dbReference>
<dbReference type="OrthoDB" id="5244221at2"/>
<dbReference type="EMBL" id="BKAG01000029">
    <property type="protein sequence ID" value="GEP44361.1"/>
    <property type="molecule type" value="Genomic_DNA"/>
</dbReference>
<evidence type="ECO:0000313" key="3">
    <source>
        <dbReference type="Proteomes" id="UP000321577"/>
    </source>
</evidence>
<organism evidence="2 3">
    <name type="scientific">Brevifollis gellanilyticus</name>
    <dbReference type="NCBI Taxonomy" id="748831"/>
    <lineage>
        <taxon>Bacteria</taxon>
        <taxon>Pseudomonadati</taxon>
        <taxon>Verrucomicrobiota</taxon>
        <taxon>Verrucomicrobiia</taxon>
        <taxon>Verrucomicrobiales</taxon>
        <taxon>Verrucomicrobiaceae</taxon>
    </lineage>
</organism>
<gene>
    <name evidence="2" type="ORF">BGE01nite_36520</name>
</gene>
<evidence type="ECO:0000256" key="1">
    <source>
        <dbReference type="SAM" id="Phobius"/>
    </source>
</evidence>
<dbReference type="AlphaFoldDB" id="A0A512MDA9"/>
<keyword evidence="1" id="KW-0812">Transmembrane</keyword>
<proteinExistence type="predicted"/>